<comment type="caution">
    <text evidence="1">The sequence shown here is derived from an EMBL/GenBank/DDBJ whole genome shotgun (WGS) entry which is preliminary data.</text>
</comment>
<dbReference type="EMBL" id="JAZDUA010000158">
    <property type="protein sequence ID" value="KAK7866007.1"/>
    <property type="molecule type" value="Genomic_DNA"/>
</dbReference>
<evidence type="ECO:0000313" key="1">
    <source>
        <dbReference type="EMBL" id="KAK7866007.1"/>
    </source>
</evidence>
<reference evidence="1 2" key="1">
    <citation type="submission" date="2024-03" db="EMBL/GenBank/DDBJ databases">
        <title>The genome assembly and annotation of the cricket Gryllus longicercus Weissman &amp; Gray.</title>
        <authorList>
            <person name="Szrajer S."/>
            <person name="Gray D."/>
            <person name="Ylla G."/>
        </authorList>
    </citation>
    <scope>NUCLEOTIDE SEQUENCE [LARGE SCALE GENOMIC DNA]</scope>
    <source>
        <strain evidence="1">DAG 2021-001</strain>
        <tissue evidence="1">Whole body minus gut</tissue>
    </source>
</reference>
<protein>
    <submittedName>
        <fullName evidence="1">Uncharacterized protein</fullName>
    </submittedName>
</protein>
<proteinExistence type="predicted"/>
<dbReference type="Proteomes" id="UP001378592">
    <property type="component" value="Unassembled WGS sequence"/>
</dbReference>
<dbReference type="AlphaFoldDB" id="A0AAN9Z7T9"/>
<organism evidence="1 2">
    <name type="scientific">Gryllus longicercus</name>
    <dbReference type="NCBI Taxonomy" id="2509291"/>
    <lineage>
        <taxon>Eukaryota</taxon>
        <taxon>Metazoa</taxon>
        <taxon>Ecdysozoa</taxon>
        <taxon>Arthropoda</taxon>
        <taxon>Hexapoda</taxon>
        <taxon>Insecta</taxon>
        <taxon>Pterygota</taxon>
        <taxon>Neoptera</taxon>
        <taxon>Polyneoptera</taxon>
        <taxon>Orthoptera</taxon>
        <taxon>Ensifera</taxon>
        <taxon>Gryllidea</taxon>
        <taxon>Grylloidea</taxon>
        <taxon>Gryllidae</taxon>
        <taxon>Gryllinae</taxon>
        <taxon>Gryllus</taxon>
    </lineage>
</organism>
<sequence length="118" mass="12664">MRVYEVLFGKAINREKGINVGYEWLCNKYRTADEHVSPSRSPFAAAVTMVFNRPVVVVAALVLLAVTAHAAAVGDAESAGEECYCICLLHQLPGGRGHCSSCLRPGKHMCWNSGVSAA</sequence>
<name>A0AAN9Z7T9_9ORTH</name>
<accession>A0AAN9Z7T9</accession>
<keyword evidence="2" id="KW-1185">Reference proteome</keyword>
<gene>
    <name evidence="1" type="ORF">R5R35_012300</name>
</gene>
<evidence type="ECO:0000313" key="2">
    <source>
        <dbReference type="Proteomes" id="UP001378592"/>
    </source>
</evidence>